<dbReference type="PANTHER" id="PTHR43757">
    <property type="entry name" value="AMINOMETHYLTRANSFERASE"/>
    <property type="match status" value="1"/>
</dbReference>
<dbReference type="GO" id="GO:0008168">
    <property type="term" value="F:methyltransferase activity"/>
    <property type="evidence" value="ECO:0007669"/>
    <property type="project" value="UniProtKB-KW"/>
</dbReference>
<dbReference type="PANTHER" id="PTHR43757:SF2">
    <property type="entry name" value="AMINOMETHYLTRANSFERASE, MITOCHONDRIAL"/>
    <property type="match status" value="1"/>
</dbReference>
<dbReference type="InterPro" id="IPR028896">
    <property type="entry name" value="GcvT/YgfZ/DmdA"/>
</dbReference>
<dbReference type="InterPro" id="IPR006222">
    <property type="entry name" value="GCVT_N"/>
</dbReference>
<dbReference type="OrthoDB" id="9774591at2"/>
<evidence type="ECO:0000313" key="4">
    <source>
        <dbReference type="Proteomes" id="UP000192783"/>
    </source>
</evidence>
<feature type="domain" description="GCVT N-terminal" evidence="2">
    <location>
        <begin position="8"/>
        <end position="270"/>
    </location>
</feature>
<reference evidence="3 4" key="1">
    <citation type="submission" date="2017-04" db="EMBL/GenBank/DDBJ databases">
        <authorList>
            <person name="Afonso C.L."/>
            <person name="Miller P.J."/>
            <person name="Scott M.A."/>
            <person name="Spackman E."/>
            <person name="Goraichik I."/>
            <person name="Dimitrov K.M."/>
            <person name="Suarez D.L."/>
            <person name="Swayne D.E."/>
        </authorList>
    </citation>
    <scope>NUCLEOTIDE SEQUENCE [LARGE SCALE GENOMIC DNA]</scope>
    <source>
        <strain evidence="3 4">DSM 13146</strain>
    </source>
</reference>
<dbReference type="InterPro" id="IPR027266">
    <property type="entry name" value="TrmE/GcvT-like"/>
</dbReference>
<keyword evidence="3" id="KW-0808">Transferase</keyword>
<keyword evidence="4" id="KW-1185">Reference proteome</keyword>
<accession>A0A1W1XVB3</accession>
<sequence length="423" mass="46483">MSLKITPLHDWHVARGAHMADFGGYHMPVWYPTGAKAEHLAVVQAAGLFDTSHMAAVSVQGPDALELLQWTFTKDLERCVGASREPLSKGRCVYGAFLNERGEALDDSIVYRLGDQEFLVVVNAGMGAPVAAHLRDQAGSRSVTIQDLTDRVGKMDIQGPLAAKMLARLLSDPKEAFSGMAYFSFKGHYDPEHPDAAAVTLQDGTPILLSRTGYTGEFGFEIFLAPERLEPLWSALLEAGEKEGLLPCGLAARDSLRAGAVLPLSHQDIGPWPFRHHPWEFALPYNEDKTGFTKDFLGARALLELRTPEYTKAFVGFDLRKLTDPHDAQVLDPDGNVVGTVLTCVTDMAIGRDGDRIYSITSPDKPADFQPRGLSCGFVKLSQDLPAGTPLVLKDRRRSIRVVLTDDIRPHRTARRPIQQMTD</sequence>
<dbReference type="Gene3D" id="3.30.1360.120">
    <property type="entry name" value="Probable tRNA modification gtpase trme, domain 1"/>
    <property type="match status" value="1"/>
</dbReference>
<dbReference type="STRING" id="1121390.SAMN02746041_03108"/>
<keyword evidence="3" id="KW-0489">Methyltransferase</keyword>
<dbReference type="AlphaFoldDB" id="A0A1W1XVB3"/>
<feature type="binding site" evidence="1">
    <location>
        <position position="221"/>
    </location>
    <ligand>
        <name>substrate</name>
    </ligand>
</feature>
<dbReference type="Pfam" id="PF01571">
    <property type="entry name" value="GCV_T"/>
    <property type="match status" value="1"/>
</dbReference>
<dbReference type="RefSeq" id="WP_084058998.1">
    <property type="nucleotide sequence ID" value="NZ_FWXF01000025.1"/>
</dbReference>
<organism evidence="3 4">
    <name type="scientific">Desulfacinum hydrothermale DSM 13146</name>
    <dbReference type="NCBI Taxonomy" id="1121390"/>
    <lineage>
        <taxon>Bacteria</taxon>
        <taxon>Pseudomonadati</taxon>
        <taxon>Thermodesulfobacteriota</taxon>
        <taxon>Syntrophobacteria</taxon>
        <taxon>Syntrophobacterales</taxon>
        <taxon>Syntrophobacteraceae</taxon>
        <taxon>Desulfacinum</taxon>
    </lineage>
</organism>
<protein>
    <submittedName>
        <fullName evidence="3">Aminomethyltransferase</fullName>
    </submittedName>
</protein>
<dbReference type="PIRSF" id="PIRSF006487">
    <property type="entry name" value="GcvT"/>
    <property type="match status" value="1"/>
</dbReference>
<dbReference type="SUPFAM" id="SSF103025">
    <property type="entry name" value="Folate-binding domain"/>
    <property type="match status" value="1"/>
</dbReference>
<dbReference type="Proteomes" id="UP000192783">
    <property type="component" value="Unassembled WGS sequence"/>
</dbReference>
<dbReference type="EMBL" id="FWXF01000025">
    <property type="protein sequence ID" value="SMC27883.1"/>
    <property type="molecule type" value="Genomic_DNA"/>
</dbReference>
<evidence type="ECO:0000259" key="2">
    <source>
        <dbReference type="Pfam" id="PF01571"/>
    </source>
</evidence>
<evidence type="ECO:0000256" key="1">
    <source>
        <dbReference type="PIRSR" id="PIRSR006487-1"/>
    </source>
</evidence>
<gene>
    <name evidence="3" type="ORF">SAMN02746041_03108</name>
</gene>
<dbReference type="GO" id="GO:0032259">
    <property type="term" value="P:methylation"/>
    <property type="evidence" value="ECO:0007669"/>
    <property type="project" value="UniProtKB-KW"/>
</dbReference>
<name>A0A1W1XVB3_9BACT</name>
<proteinExistence type="predicted"/>
<evidence type="ECO:0000313" key="3">
    <source>
        <dbReference type="EMBL" id="SMC27883.1"/>
    </source>
</evidence>